<keyword evidence="8" id="KW-0547">Nucleotide-binding</keyword>
<dbReference type="Pfam" id="PF00689">
    <property type="entry name" value="Cation_ATPase_C"/>
    <property type="match status" value="1"/>
</dbReference>
<protein>
    <recommendedName>
        <fullName evidence="3">P-type Ca(2+) transporter</fullName>
        <ecNumber evidence="3">7.2.2.10</ecNumber>
    </recommendedName>
</protein>
<evidence type="ECO:0000313" key="16">
    <source>
        <dbReference type="EMBL" id="ASB39892.1"/>
    </source>
</evidence>
<proteinExistence type="inferred from homology"/>
<keyword evidence="6 14" id="KW-0812">Transmembrane</keyword>
<keyword evidence="5" id="KW-0813">Transport</keyword>
<dbReference type="FunFam" id="2.70.150.10:FF:000016">
    <property type="entry name" value="Calcium-transporting P-type ATPase putative"/>
    <property type="match status" value="1"/>
</dbReference>
<dbReference type="FunFam" id="3.40.50.1000:FF:000028">
    <property type="entry name" value="Calcium-transporting P-type ATPase, putative"/>
    <property type="match status" value="1"/>
</dbReference>
<dbReference type="InterPro" id="IPR008250">
    <property type="entry name" value="ATPase_P-typ_transduc_dom_A_sf"/>
</dbReference>
<dbReference type="InterPro" id="IPR006068">
    <property type="entry name" value="ATPase_P-typ_cation-transptr_C"/>
</dbReference>
<feature type="domain" description="Cation-transporting P-type ATPase N-terminal" evidence="15">
    <location>
        <begin position="2"/>
        <end position="76"/>
    </location>
</feature>
<comment type="catalytic activity">
    <reaction evidence="13">
        <text>Ca(2+)(in) + ATP + H2O = Ca(2+)(out) + ADP + phosphate + H(+)</text>
        <dbReference type="Rhea" id="RHEA:18105"/>
        <dbReference type="ChEBI" id="CHEBI:15377"/>
        <dbReference type="ChEBI" id="CHEBI:15378"/>
        <dbReference type="ChEBI" id="CHEBI:29108"/>
        <dbReference type="ChEBI" id="CHEBI:30616"/>
        <dbReference type="ChEBI" id="CHEBI:43474"/>
        <dbReference type="ChEBI" id="CHEBI:456216"/>
        <dbReference type="EC" id="7.2.2.10"/>
    </reaction>
</comment>
<keyword evidence="11 14" id="KW-1133">Transmembrane helix</keyword>
<keyword evidence="5" id="KW-0109">Calcium transport</keyword>
<dbReference type="KEGG" id="amur:ADH66_04045"/>
<dbReference type="GO" id="GO:0046872">
    <property type="term" value="F:metal ion binding"/>
    <property type="evidence" value="ECO:0007669"/>
    <property type="project" value="UniProtKB-KW"/>
</dbReference>
<sequence>MPLHNATVQEALAALSSDPDRGLTPAEAARRLAKHGKNQLRTARRQSVLMRFLGQFKDFMVLILLISAGVSFWASAMQGDADFLDPIIILSIVIINAVIGTVQELRADRAIDALKKLSSPKARVLRAGKKLTIDSAELVPGDVVLLRTGDLVPADLRLLRSVELMAEESALTGESVPVEKDALAVCPKDAPLAERRNMVFSGTGVSSGAGVGVVESTGMDTAMGHIAGLLEQETAPETPLQKRLAQTGKVLGLGVIIICGVIFALGLLQRVEPLEMFMIAISLGVAAIPEGLTAVVTIVLAMGVKRMAAKRAIIRHMPAVETLGSTQVICSDKTGTLTQNKMTVTAFTGAFGSEPVEGGNAQFCLELCTLCNNCEPDGSGDPTEAAFLRACQSRKSALEESYPRVGEIPFTSKRKLMTTVHKTGNGYRIIAKGAPDVLIARCTQQLRGHGVAPLSGSGKAKLMADNSELAGKGLRVLAAAYRDVERLPGDDREIESGLIFCGLIGMEDPPRREARAAVLECKRAGIIPVMITGDHAGTALAIARRIGIAEENSFAITGPELDRLSEGELAAKIDSCRVFARVSPEHKVKLVKAYQRRGMTVAMTGDGVNDAPALKAADIGCAMGRGGTEVAKSAADMVLTDDNFSTIVSAVREGRGIYRNIRRTVHFLLSCNIGEILVVFAAFLLRAPAPLLAIQLLWVNLVTDSLPALALGVEPISREVMEEPPHKRDESIFSGGMGLSIALEGCLVGALALLAYSAGRAWFDIDPMEPIIGRTMAFAVLSLSQLVHSFNMRSQGSVLELGLFGNGKLNTACIICAFLMVSVIVFPPLSAVFRTAMLTPLQWAVVGGLSLCPLVIVEGEKLLAKAGRRRK</sequence>
<dbReference type="Pfam" id="PF08282">
    <property type="entry name" value="Hydrolase_3"/>
    <property type="match status" value="1"/>
</dbReference>
<feature type="transmembrane region" description="Helical" evidence="14">
    <location>
        <begin position="59"/>
        <end position="77"/>
    </location>
</feature>
<organism evidence="17 19">
    <name type="scientific">Acutalibacter muris</name>
    <dbReference type="NCBI Taxonomy" id="1796620"/>
    <lineage>
        <taxon>Bacteria</taxon>
        <taxon>Bacillati</taxon>
        <taxon>Bacillota</taxon>
        <taxon>Clostridia</taxon>
        <taxon>Eubacteriales</taxon>
        <taxon>Acutalibacteraceae</taxon>
        <taxon>Acutalibacter</taxon>
    </lineage>
</organism>
<dbReference type="InterPro" id="IPR023299">
    <property type="entry name" value="ATPase_P-typ_cyto_dom_N"/>
</dbReference>
<feature type="transmembrane region" description="Helical" evidence="14">
    <location>
        <begin position="841"/>
        <end position="863"/>
    </location>
</feature>
<dbReference type="GO" id="GO:0005388">
    <property type="term" value="F:P-type calcium transporter activity"/>
    <property type="evidence" value="ECO:0007669"/>
    <property type="project" value="UniProtKB-EC"/>
</dbReference>
<keyword evidence="12 14" id="KW-0472">Membrane</keyword>
<dbReference type="GO" id="GO:0005524">
    <property type="term" value="F:ATP binding"/>
    <property type="evidence" value="ECO:0007669"/>
    <property type="project" value="UniProtKB-KW"/>
</dbReference>
<evidence type="ECO:0000256" key="9">
    <source>
        <dbReference type="ARBA" id="ARBA00022840"/>
    </source>
</evidence>
<keyword evidence="7" id="KW-0479">Metal-binding</keyword>
<evidence type="ECO:0000256" key="7">
    <source>
        <dbReference type="ARBA" id="ARBA00022723"/>
    </source>
</evidence>
<dbReference type="Pfam" id="PF00122">
    <property type="entry name" value="E1-E2_ATPase"/>
    <property type="match status" value="1"/>
</dbReference>
<dbReference type="GO" id="GO:0016887">
    <property type="term" value="F:ATP hydrolysis activity"/>
    <property type="evidence" value="ECO:0007669"/>
    <property type="project" value="InterPro"/>
</dbReference>
<evidence type="ECO:0000256" key="2">
    <source>
        <dbReference type="ARBA" id="ARBA00005675"/>
    </source>
</evidence>
<dbReference type="SUPFAM" id="SSF81653">
    <property type="entry name" value="Calcium ATPase, transduction domain A"/>
    <property type="match status" value="1"/>
</dbReference>
<dbReference type="Gene3D" id="1.20.1110.10">
    <property type="entry name" value="Calcium-transporting ATPase, transmembrane domain"/>
    <property type="match status" value="2"/>
</dbReference>
<evidence type="ECO:0000256" key="8">
    <source>
        <dbReference type="ARBA" id="ARBA00022741"/>
    </source>
</evidence>
<evidence type="ECO:0000256" key="3">
    <source>
        <dbReference type="ARBA" id="ARBA00012790"/>
    </source>
</evidence>
<dbReference type="Proteomes" id="UP000596035">
    <property type="component" value="Chromosome"/>
</dbReference>
<dbReference type="InterPro" id="IPR059000">
    <property type="entry name" value="ATPase_P-type_domA"/>
</dbReference>
<dbReference type="Gene3D" id="3.40.50.1000">
    <property type="entry name" value="HAD superfamily/HAD-like"/>
    <property type="match status" value="1"/>
</dbReference>
<dbReference type="InterPro" id="IPR044492">
    <property type="entry name" value="P_typ_ATPase_HD_dom"/>
</dbReference>
<dbReference type="PROSITE" id="PS00154">
    <property type="entry name" value="ATPASE_E1_E2"/>
    <property type="match status" value="1"/>
</dbReference>
<dbReference type="Gene3D" id="2.70.150.10">
    <property type="entry name" value="Calcium-transporting ATPase, cytoplasmic transduction domain A"/>
    <property type="match status" value="1"/>
</dbReference>
<dbReference type="SUPFAM" id="SSF81665">
    <property type="entry name" value="Calcium ATPase, transmembrane domain M"/>
    <property type="match status" value="1"/>
</dbReference>
<evidence type="ECO:0000256" key="14">
    <source>
        <dbReference type="SAM" id="Phobius"/>
    </source>
</evidence>
<dbReference type="EMBL" id="CP021422">
    <property type="protein sequence ID" value="ASB39892.1"/>
    <property type="molecule type" value="Genomic_DNA"/>
</dbReference>
<comment type="subcellular location">
    <subcellularLocation>
        <location evidence="1">Cell membrane</location>
        <topology evidence="1">Multi-pass membrane protein</topology>
    </subcellularLocation>
</comment>
<evidence type="ECO:0000259" key="15">
    <source>
        <dbReference type="SMART" id="SM00831"/>
    </source>
</evidence>
<keyword evidence="10" id="KW-1278">Translocase</keyword>
<evidence type="ECO:0000256" key="11">
    <source>
        <dbReference type="ARBA" id="ARBA00022989"/>
    </source>
</evidence>
<dbReference type="Gene3D" id="3.40.1110.10">
    <property type="entry name" value="Calcium-transporting ATPase, cytoplasmic domain N"/>
    <property type="match status" value="1"/>
</dbReference>
<evidence type="ECO:0000256" key="6">
    <source>
        <dbReference type="ARBA" id="ARBA00022692"/>
    </source>
</evidence>
<reference evidence="17 19" key="3">
    <citation type="submission" date="2020-11" db="EMBL/GenBank/DDBJ databases">
        <title>Closed and high quality bacterial genomes of the OMM12 community.</title>
        <authorList>
            <person name="Marbouty M."/>
            <person name="Lamy-Besnier Q."/>
            <person name="Debarbieux L."/>
            <person name="Koszul R."/>
        </authorList>
    </citation>
    <scope>NUCLEOTIDE SEQUENCE [LARGE SCALE GENOMIC DNA]</scope>
    <source>
        <strain evidence="17 19">KB18</strain>
    </source>
</reference>
<reference evidence="18" key="2">
    <citation type="submission" date="2017-05" db="EMBL/GenBank/DDBJ databases">
        <title>Improved OligoMM genomes.</title>
        <authorList>
            <person name="Garzetti D."/>
        </authorList>
    </citation>
    <scope>NUCLEOTIDE SEQUENCE [LARGE SCALE GENOMIC DNA]</scope>
    <source>
        <strain evidence="18">KB18</strain>
    </source>
</reference>
<feature type="transmembrane region" description="Helical" evidence="14">
    <location>
        <begin position="691"/>
        <end position="711"/>
    </location>
</feature>
<dbReference type="SMART" id="SM00831">
    <property type="entry name" value="Cation_ATPase_N"/>
    <property type="match status" value="1"/>
</dbReference>
<dbReference type="SUPFAM" id="SSF81660">
    <property type="entry name" value="Metal cation-transporting ATPase, ATP-binding domain N"/>
    <property type="match status" value="1"/>
</dbReference>
<evidence type="ECO:0000313" key="17">
    <source>
        <dbReference type="EMBL" id="QQR29181.1"/>
    </source>
</evidence>
<dbReference type="EMBL" id="CP065321">
    <property type="protein sequence ID" value="QQR29181.1"/>
    <property type="molecule type" value="Genomic_DNA"/>
</dbReference>
<evidence type="ECO:0000256" key="4">
    <source>
        <dbReference type="ARBA" id="ARBA00022475"/>
    </source>
</evidence>
<evidence type="ECO:0000256" key="13">
    <source>
        <dbReference type="ARBA" id="ARBA00048694"/>
    </source>
</evidence>
<name>A0A1Z2XN74_9FIRM</name>
<dbReference type="InterPro" id="IPR001757">
    <property type="entry name" value="P_typ_ATPase"/>
</dbReference>
<dbReference type="SFLD" id="SFLDF00027">
    <property type="entry name" value="p-type_atpase"/>
    <property type="match status" value="1"/>
</dbReference>
<keyword evidence="5" id="KW-0106">Calcium</keyword>
<dbReference type="InterPro" id="IPR036412">
    <property type="entry name" value="HAD-like_sf"/>
</dbReference>
<dbReference type="FunFam" id="3.40.50.1000:FF:000001">
    <property type="entry name" value="Phospholipid-transporting ATPase IC"/>
    <property type="match status" value="1"/>
</dbReference>
<keyword evidence="4" id="KW-1003">Cell membrane</keyword>
<evidence type="ECO:0000256" key="5">
    <source>
        <dbReference type="ARBA" id="ARBA00022568"/>
    </source>
</evidence>
<dbReference type="RefSeq" id="WP_066535405.1">
    <property type="nucleotide sequence ID" value="NZ_CP021422.1"/>
</dbReference>
<dbReference type="AlphaFoldDB" id="A0A1Z2XN74"/>
<comment type="similarity">
    <text evidence="2">Belongs to the cation transport ATPase (P-type) (TC 3.A.3) family. Type IIA subfamily.</text>
</comment>
<feature type="transmembrane region" description="Helical" evidence="14">
    <location>
        <begin position="665"/>
        <end position="685"/>
    </location>
</feature>
<feature type="transmembrane region" description="Helical" evidence="14">
    <location>
        <begin position="83"/>
        <end position="102"/>
    </location>
</feature>
<dbReference type="PRINTS" id="PR00120">
    <property type="entry name" value="HATPASE"/>
</dbReference>
<feature type="transmembrane region" description="Helical" evidence="14">
    <location>
        <begin position="771"/>
        <end position="788"/>
    </location>
</feature>
<feature type="transmembrane region" description="Helical" evidence="14">
    <location>
        <begin position="250"/>
        <end position="271"/>
    </location>
</feature>
<dbReference type="Pfam" id="PF13246">
    <property type="entry name" value="Cation_ATPase"/>
    <property type="match status" value="1"/>
</dbReference>
<evidence type="ECO:0000256" key="12">
    <source>
        <dbReference type="ARBA" id="ARBA00023136"/>
    </source>
</evidence>
<dbReference type="InterPro" id="IPR004014">
    <property type="entry name" value="ATPase_P-typ_cation-transptr_N"/>
</dbReference>
<accession>A0A1Z2XN74</accession>
<reference evidence="16" key="1">
    <citation type="journal article" date="2017" name="Genome Announc.">
        <title>High-Quality Whole-Genome Sequences of the Oligo-Mouse-Microbiota Bacterial Community.</title>
        <authorList>
            <person name="Garzetti D."/>
            <person name="Brugiroux S."/>
            <person name="Bunk B."/>
            <person name="Pukall R."/>
            <person name="McCoy K.D."/>
            <person name="Macpherson A.J."/>
            <person name="Stecher B."/>
        </authorList>
    </citation>
    <scope>NUCLEOTIDE SEQUENCE</scope>
    <source>
        <strain evidence="16">KB18</strain>
    </source>
</reference>
<feature type="transmembrane region" description="Helical" evidence="14">
    <location>
        <begin position="809"/>
        <end position="829"/>
    </location>
</feature>
<dbReference type="SFLD" id="SFLDG00002">
    <property type="entry name" value="C1.7:_P-type_atpase_like"/>
    <property type="match status" value="1"/>
</dbReference>
<dbReference type="InterPro" id="IPR018303">
    <property type="entry name" value="ATPase_P-typ_P_site"/>
</dbReference>
<keyword evidence="5" id="KW-0406">Ion transport</keyword>
<evidence type="ECO:0000313" key="19">
    <source>
        <dbReference type="Proteomes" id="UP000596035"/>
    </source>
</evidence>
<gene>
    <name evidence="16" type="ORF">ADH66_04045</name>
    <name evidence="17" type="ORF">I5Q82_14110</name>
</gene>
<dbReference type="InterPro" id="IPR023298">
    <property type="entry name" value="ATPase_P-typ_TM_dom_sf"/>
</dbReference>
<dbReference type="Proteomes" id="UP000196710">
    <property type="component" value="Chromosome"/>
</dbReference>
<dbReference type="SFLD" id="SFLDS00003">
    <property type="entry name" value="Haloacid_Dehalogenase"/>
    <property type="match status" value="1"/>
</dbReference>
<dbReference type="GO" id="GO:0005886">
    <property type="term" value="C:plasma membrane"/>
    <property type="evidence" value="ECO:0007669"/>
    <property type="project" value="UniProtKB-SubCell"/>
</dbReference>
<dbReference type="NCBIfam" id="TIGR01494">
    <property type="entry name" value="ATPase_P-type"/>
    <property type="match status" value="3"/>
</dbReference>
<feature type="transmembrane region" description="Helical" evidence="14">
    <location>
        <begin position="277"/>
        <end position="301"/>
    </location>
</feature>
<feature type="transmembrane region" description="Helical" evidence="14">
    <location>
        <begin position="732"/>
        <end position="759"/>
    </location>
</feature>
<keyword evidence="9" id="KW-0067">ATP-binding</keyword>
<evidence type="ECO:0000256" key="1">
    <source>
        <dbReference type="ARBA" id="ARBA00004651"/>
    </source>
</evidence>
<evidence type="ECO:0000313" key="18">
    <source>
        <dbReference type="Proteomes" id="UP000196710"/>
    </source>
</evidence>
<dbReference type="PRINTS" id="PR00119">
    <property type="entry name" value="CATATPASE"/>
</dbReference>
<dbReference type="SUPFAM" id="SSF56784">
    <property type="entry name" value="HAD-like"/>
    <property type="match status" value="1"/>
</dbReference>
<dbReference type="InterPro" id="IPR023214">
    <property type="entry name" value="HAD_sf"/>
</dbReference>
<evidence type="ECO:0000256" key="10">
    <source>
        <dbReference type="ARBA" id="ARBA00022967"/>
    </source>
</evidence>
<dbReference type="GO" id="GO:0140352">
    <property type="term" value="P:export from cell"/>
    <property type="evidence" value="ECO:0007669"/>
    <property type="project" value="UniProtKB-ARBA"/>
</dbReference>
<keyword evidence="18" id="KW-1185">Reference proteome</keyword>
<dbReference type="EC" id="7.2.2.10" evidence="3"/>
<dbReference type="Pfam" id="PF00690">
    <property type="entry name" value="Cation_ATPase_N"/>
    <property type="match status" value="1"/>
</dbReference>
<dbReference type="PANTHER" id="PTHR42861">
    <property type="entry name" value="CALCIUM-TRANSPORTING ATPASE"/>
    <property type="match status" value="1"/>
</dbReference>